<name>A0A1U8JPI8_GOSHI</name>
<dbReference type="GeneID" id="107907828"/>
<dbReference type="AlphaFoldDB" id="A0A1U8JPI8"/>
<reference evidence="2" key="2">
    <citation type="submission" date="2025-08" db="UniProtKB">
        <authorList>
            <consortium name="RefSeq"/>
        </authorList>
    </citation>
    <scope>IDENTIFICATION</scope>
</reference>
<keyword evidence="1" id="KW-1185">Reference proteome</keyword>
<dbReference type="PaxDb" id="3635-A0A1U8JPI8"/>
<dbReference type="CDD" id="cd00303">
    <property type="entry name" value="retropepsin_like"/>
    <property type="match status" value="1"/>
</dbReference>
<dbReference type="Proteomes" id="UP000818029">
    <property type="component" value="Chromosome D08"/>
</dbReference>
<evidence type="ECO:0000313" key="1">
    <source>
        <dbReference type="Proteomes" id="UP000818029"/>
    </source>
</evidence>
<dbReference type="OrthoDB" id="778454at2759"/>
<protein>
    <submittedName>
        <fullName evidence="2">Uncharacterized protein</fullName>
    </submittedName>
</protein>
<dbReference type="RefSeq" id="XP_016690633.1">
    <property type="nucleotide sequence ID" value="XM_016835144.1"/>
</dbReference>
<gene>
    <name evidence="2" type="primary">LOC107907828</name>
</gene>
<dbReference type="InterPro" id="IPR021109">
    <property type="entry name" value="Peptidase_aspartic_dom_sf"/>
</dbReference>
<evidence type="ECO:0000313" key="2">
    <source>
        <dbReference type="RefSeq" id="XP_016690633.1"/>
    </source>
</evidence>
<dbReference type="PANTHER" id="PTHR33067">
    <property type="entry name" value="RNA-DIRECTED DNA POLYMERASE-RELATED"/>
    <property type="match status" value="1"/>
</dbReference>
<dbReference type="PANTHER" id="PTHR33067:SF39">
    <property type="entry name" value="TRANSCRIPTION FACTOR INTERACTOR AND REGULATOR CCHC(ZN) FAMILY"/>
    <property type="match status" value="1"/>
</dbReference>
<accession>A0A1U8JPI8</accession>
<dbReference type="Gene3D" id="2.40.70.10">
    <property type="entry name" value="Acid Proteases"/>
    <property type="match status" value="1"/>
</dbReference>
<proteinExistence type="predicted"/>
<reference evidence="1" key="1">
    <citation type="journal article" date="2020" name="Nat. Genet.">
        <title>Genomic diversifications of five Gossypium allopolyploid species and their impact on cotton improvement.</title>
        <authorList>
            <person name="Chen Z.J."/>
            <person name="Sreedasyam A."/>
            <person name="Ando A."/>
            <person name="Song Q."/>
            <person name="De Santiago L.M."/>
            <person name="Hulse-Kemp A.M."/>
            <person name="Ding M."/>
            <person name="Ye W."/>
            <person name="Kirkbride R.C."/>
            <person name="Jenkins J."/>
            <person name="Plott C."/>
            <person name="Lovell J."/>
            <person name="Lin Y.M."/>
            <person name="Vaughn R."/>
            <person name="Liu B."/>
            <person name="Simpson S."/>
            <person name="Scheffler B.E."/>
            <person name="Wen L."/>
            <person name="Saski C.A."/>
            <person name="Grover C.E."/>
            <person name="Hu G."/>
            <person name="Conover J.L."/>
            <person name="Carlson J.W."/>
            <person name="Shu S."/>
            <person name="Boston L.B."/>
            <person name="Williams M."/>
            <person name="Peterson D.G."/>
            <person name="McGee K."/>
            <person name="Jones D.C."/>
            <person name="Wendel J.F."/>
            <person name="Stelly D.M."/>
            <person name="Grimwood J."/>
            <person name="Schmutz J."/>
        </authorList>
    </citation>
    <scope>NUCLEOTIDE SEQUENCE [LARGE SCALE GENOMIC DNA]</scope>
    <source>
        <strain evidence="1">cv. TM-1</strain>
    </source>
</reference>
<organism evidence="1 2">
    <name type="scientific">Gossypium hirsutum</name>
    <name type="common">Upland cotton</name>
    <name type="synonym">Gossypium mexicanum</name>
    <dbReference type="NCBI Taxonomy" id="3635"/>
    <lineage>
        <taxon>Eukaryota</taxon>
        <taxon>Viridiplantae</taxon>
        <taxon>Streptophyta</taxon>
        <taxon>Embryophyta</taxon>
        <taxon>Tracheophyta</taxon>
        <taxon>Spermatophyta</taxon>
        <taxon>Magnoliopsida</taxon>
        <taxon>eudicotyledons</taxon>
        <taxon>Gunneridae</taxon>
        <taxon>Pentapetalae</taxon>
        <taxon>rosids</taxon>
        <taxon>malvids</taxon>
        <taxon>Malvales</taxon>
        <taxon>Malvaceae</taxon>
        <taxon>Malvoideae</taxon>
        <taxon>Gossypium</taxon>
    </lineage>
</organism>
<dbReference type="KEGG" id="ghi:107907828"/>
<sequence length="386" mass="43673">MHPQQGHTHLHQDSMQPQHSSILNHHVQGHRQQPYTQASTSDPLATLEGKEHLKAITLRSGKETGEPFIDSTVAPQDTDGVIIGEKVEYKEFFDASDKEVPQIVTHMPNVRPSKLKNEHDKQYQQFLDTLKQLQINIPLVDALVQIPRYGKFMKDLLSKKKKLIDIETIVLTEGASINLMPLSTFKKLGTGHMKSTAVTLQLADRFFAQPERQIKDVLVFLDKYIVSADFIILDCEADKEVPIILGRPFLATGRTLITIYKYDLIEEECNDQSIVLSEEFAVTSDANSLDDCDSIIEANNLELNHGWQIESLDLANRKTPIFKPSIEEALTLELKPLPPHLKYVFMGDHNTLPVIVSATLDVTQEEKLVHILKQHKQAIAWIITNI</sequence>